<dbReference type="InterPro" id="IPR013830">
    <property type="entry name" value="SGNH_hydro"/>
</dbReference>
<dbReference type="OrthoDB" id="9777593at2"/>
<dbReference type="AlphaFoldDB" id="A0A2U1AEG5"/>
<organism evidence="3 4">
    <name type="scientific">Victivallis vadensis</name>
    <dbReference type="NCBI Taxonomy" id="172901"/>
    <lineage>
        <taxon>Bacteria</taxon>
        <taxon>Pseudomonadati</taxon>
        <taxon>Lentisphaerota</taxon>
        <taxon>Lentisphaeria</taxon>
        <taxon>Victivallales</taxon>
        <taxon>Victivallaceae</taxon>
        <taxon>Victivallis</taxon>
    </lineage>
</organism>
<evidence type="ECO:0000313" key="4">
    <source>
        <dbReference type="Proteomes" id="UP000245959"/>
    </source>
</evidence>
<dbReference type="EMBL" id="QEKH01000045">
    <property type="protein sequence ID" value="PVY34810.1"/>
    <property type="molecule type" value="Genomic_DNA"/>
</dbReference>
<dbReference type="Gene3D" id="3.40.50.1110">
    <property type="entry name" value="SGNH hydrolase"/>
    <property type="match status" value="1"/>
</dbReference>
<dbReference type="Proteomes" id="UP000245959">
    <property type="component" value="Unassembled WGS sequence"/>
</dbReference>
<evidence type="ECO:0000256" key="1">
    <source>
        <dbReference type="SAM" id="SignalP"/>
    </source>
</evidence>
<feature type="domain" description="SGNH hydrolase-type esterase" evidence="2">
    <location>
        <begin position="34"/>
        <end position="202"/>
    </location>
</feature>
<protein>
    <submittedName>
        <fullName evidence="3">Lysophospholipase L1-like esterase</fullName>
    </submittedName>
</protein>
<sequence>MKPGKSLLLLCAALLTGTVCAAADAPAKKIVVACCGDSITQGVGVADPARESYPAVLQKLLGDNYTVLNFGVGGRALLRKKDPYSIGNGLNSKPDIVIMALGTNDAREENWKQFGHEFVGDYKNLINQFRTRLSREPEIFVAVPPPIFADRWQLRNVILNEKIIPAIRQVAKETGVTLIDFNTPMLGLRKDFPDGVHPNASAAAKLAEAAAKAIRESQAAKRKH</sequence>
<reference evidence="3 4" key="1">
    <citation type="submission" date="2018-04" db="EMBL/GenBank/DDBJ databases">
        <title>Genomic Encyclopedia of Type Strains, Phase IV (KMG-IV): sequencing the most valuable type-strain genomes for metagenomic binning, comparative biology and taxonomic classification.</title>
        <authorList>
            <person name="Goeker M."/>
        </authorList>
    </citation>
    <scope>NUCLEOTIDE SEQUENCE [LARGE SCALE GENOMIC DNA]</scope>
    <source>
        <strain evidence="3 4">DSM 14823</strain>
    </source>
</reference>
<keyword evidence="4" id="KW-1185">Reference proteome</keyword>
<proteinExistence type="predicted"/>
<dbReference type="RefSeq" id="WP_116885805.1">
    <property type="nucleotide sequence ID" value="NZ_CABMMC010000055.1"/>
</dbReference>
<name>A0A2U1AEG5_9BACT</name>
<dbReference type="Pfam" id="PF13472">
    <property type="entry name" value="Lipase_GDSL_2"/>
    <property type="match status" value="1"/>
</dbReference>
<dbReference type="PANTHER" id="PTHR30383:SF5">
    <property type="entry name" value="SGNH HYDROLASE-TYPE ESTERASE DOMAIN-CONTAINING PROTEIN"/>
    <property type="match status" value="1"/>
</dbReference>
<comment type="caution">
    <text evidence="3">The sequence shown here is derived from an EMBL/GenBank/DDBJ whole genome shotgun (WGS) entry which is preliminary data.</text>
</comment>
<dbReference type="InterPro" id="IPR051532">
    <property type="entry name" value="Ester_Hydrolysis_Enzymes"/>
</dbReference>
<dbReference type="PANTHER" id="PTHR30383">
    <property type="entry name" value="THIOESTERASE 1/PROTEASE 1/LYSOPHOSPHOLIPASE L1"/>
    <property type="match status" value="1"/>
</dbReference>
<feature type="signal peptide" evidence="1">
    <location>
        <begin position="1"/>
        <end position="21"/>
    </location>
</feature>
<dbReference type="SUPFAM" id="SSF52266">
    <property type="entry name" value="SGNH hydrolase"/>
    <property type="match status" value="1"/>
</dbReference>
<gene>
    <name evidence="3" type="ORF">C8D82_1459</name>
</gene>
<feature type="chain" id="PRO_5015465115" evidence="1">
    <location>
        <begin position="22"/>
        <end position="224"/>
    </location>
</feature>
<evidence type="ECO:0000313" key="3">
    <source>
        <dbReference type="EMBL" id="PVY34810.1"/>
    </source>
</evidence>
<dbReference type="GO" id="GO:0004622">
    <property type="term" value="F:phosphatidylcholine lysophospholipase activity"/>
    <property type="evidence" value="ECO:0007669"/>
    <property type="project" value="TreeGrafter"/>
</dbReference>
<keyword evidence="1" id="KW-0732">Signal</keyword>
<accession>A0A2U1AEG5</accession>
<evidence type="ECO:0000259" key="2">
    <source>
        <dbReference type="Pfam" id="PF13472"/>
    </source>
</evidence>
<dbReference type="InterPro" id="IPR036514">
    <property type="entry name" value="SGNH_hydro_sf"/>
</dbReference>
<dbReference type="GeneID" id="78297069"/>